<dbReference type="EMBL" id="BGZK01000890">
    <property type="protein sequence ID" value="GBP64181.1"/>
    <property type="molecule type" value="Genomic_DNA"/>
</dbReference>
<accession>A0A4C1XK75</accession>
<feature type="region of interest" description="Disordered" evidence="1">
    <location>
        <begin position="1"/>
        <end position="20"/>
    </location>
</feature>
<sequence>MEILSSSKKSRRELPRPGPGCFATAPLRVKTGQAQTRHERLRFDSEVHTLSRPCRPDANQTPSTRTAVIVDSVKCHFSRASLIPDRSGYVCLRRHEACVLIRPELKNHWSYCRQIKLALFATADRFCKLHKDSIDVVITSKLRQPWARGGSPSYPDVILTSHPLGRFCGSDPPVPYADATKLCR</sequence>
<keyword evidence="3" id="KW-1185">Reference proteome</keyword>
<evidence type="ECO:0000313" key="3">
    <source>
        <dbReference type="Proteomes" id="UP000299102"/>
    </source>
</evidence>
<dbReference type="AlphaFoldDB" id="A0A4C1XK75"/>
<evidence type="ECO:0000313" key="2">
    <source>
        <dbReference type="EMBL" id="GBP64181.1"/>
    </source>
</evidence>
<gene>
    <name evidence="2" type="ORF">EVAR_35570_1</name>
</gene>
<dbReference type="Proteomes" id="UP000299102">
    <property type="component" value="Unassembled WGS sequence"/>
</dbReference>
<proteinExistence type="predicted"/>
<comment type="caution">
    <text evidence="2">The sequence shown here is derived from an EMBL/GenBank/DDBJ whole genome shotgun (WGS) entry which is preliminary data.</text>
</comment>
<evidence type="ECO:0000256" key="1">
    <source>
        <dbReference type="SAM" id="MobiDB-lite"/>
    </source>
</evidence>
<organism evidence="2 3">
    <name type="scientific">Eumeta variegata</name>
    <name type="common">Bagworm moth</name>
    <name type="synonym">Eumeta japonica</name>
    <dbReference type="NCBI Taxonomy" id="151549"/>
    <lineage>
        <taxon>Eukaryota</taxon>
        <taxon>Metazoa</taxon>
        <taxon>Ecdysozoa</taxon>
        <taxon>Arthropoda</taxon>
        <taxon>Hexapoda</taxon>
        <taxon>Insecta</taxon>
        <taxon>Pterygota</taxon>
        <taxon>Neoptera</taxon>
        <taxon>Endopterygota</taxon>
        <taxon>Lepidoptera</taxon>
        <taxon>Glossata</taxon>
        <taxon>Ditrysia</taxon>
        <taxon>Tineoidea</taxon>
        <taxon>Psychidae</taxon>
        <taxon>Oiketicinae</taxon>
        <taxon>Eumeta</taxon>
    </lineage>
</organism>
<reference evidence="2 3" key="1">
    <citation type="journal article" date="2019" name="Commun. Biol.">
        <title>The bagworm genome reveals a unique fibroin gene that provides high tensile strength.</title>
        <authorList>
            <person name="Kono N."/>
            <person name="Nakamura H."/>
            <person name="Ohtoshi R."/>
            <person name="Tomita M."/>
            <person name="Numata K."/>
            <person name="Arakawa K."/>
        </authorList>
    </citation>
    <scope>NUCLEOTIDE SEQUENCE [LARGE SCALE GENOMIC DNA]</scope>
</reference>
<name>A0A4C1XK75_EUMVA</name>
<protein>
    <submittedName>
        <fullName evidence="2">Uncharacterized protein</fullName>
    </submittedName>
</protein>